<dbReference type="OrthoDB" id="77576at2759"/>
<dbReference type="GO" id="GO:0005524">
    <property type="term" value="F:ATP binding"/>
    <property type="evidence" value="ECO:0007669"/>
    <property type="project" value="UniProtKB-UniRule"/>
</dbReference>
<dbReference type="InterPro" id="IPR011009">
    <property type="entry name" value="Kinase-like_dom_sf"/>
</dbReference>
<sequence length="521" mass="56729">MQYGKTPLCIAAEKGHAAAARLLLAKGANIHFTTPHGRTPLHIAAQNGHAHVVNLLVENGANINQGETGNGWTPLHGAAKNGHSTTVQALIEAGANMNEMTPHGRTARDIAVQQGHKALITILDRALRNHSPTKATVAFVPSPCPQSLIEDTMSEKKNELLRAVAAGNLDLAQLLLAEQVDPNLVYELGQNGDTLLHVAVRLKLPDLLSALLRARASTSMRNLSQETALTLAIKQGHRLLARDIFAVAQRYVNEVAPNELEIDTTALLGRGSYGVVYKGHYRACPVAVKTINLASGEDLTWEISAMQLCKSPYLIELVAISRVGPEAPMLVLEYMDGGDLRQFLNKKRDGQHIDNDYTTLEVSWVIANALSDLHHDGVIHRDLKSNNIFLDSRNYIKVGDLGLARECASSMTSMTGAASWMAPEVFKSGRYDFKVDIFSFGVILTELDTLQKPYADKGISNPFAIMHAVTNGMRPSLSENCKPWLLKLASDCMLDEPSLRPSALEVINTLARQRAGRPAFS</sequence>
<feature type="repeat" description="ANK" evidence="5">
    <location>
        <begin position="3"/>
        <end position="35"/>
    </location>
</feature>
<feature type="repeat" description="ANK" evidence="5">
    <location>
        <begin position="191"/>
        <end position="223"/>
    </location>
</feature>
<evidence type="ECO:0000313" key="8">
    <source>
        <dbReference type="EMBL" id="OQR80569.1"/>
    </source>
</evidence>
<dbReference type="InterPro" id="IPR002110">
    <property type="entry name" value="Ankyrin_rpt"/>
</dbReference>
<feature type="binding site" evidence="6">
    <location>
        <position position="289"/>
    </location>
    <ligand>
        <name>ATP</name>
        <dbReference type="ChEBI" id="CHEBI:30616"/>
    </ligand>
</feature>
<keyword evidence="3 6" id="KW-0547">Nucleotide-binding</keyword>
<accession>A0A1V9Y4C5</accession>
<dbReference type="SUPFAM" id="SSF48403">
    <property type="entry name" value="Ankyrin repeat"/>
    <property type="match status" value="2"/>
</dbReference>
<dbReference type="PROSITE" id="PS50011">
    <property type="entry name" value="PROTEIN_KINASE_DOM"/>
    <property type="match status" value="1"/>
</dbReference>
<dbReference type="SMART" id="SM00248">
    <property type="entry name" value="ANK"/>
    <property type="match status" value="6"/>
</dbReference>
<dbReference type="PROSITE" id="PS50297">
    <property type="entry name" value="ANK_REP_REGION"/>
    <property type="match status" value="3"/>
</dbReference>
<feature type="domain" description="Protein kinase" evidence="7">
    <location>
        <begin position="262"/>
        <end position="520"/>
    </location>
</feature>
<evidence type="ECO:0000256" key="6">
    <source>
        <dbReference type="PROSITE-ProRule" id="PRU10141"/>
    </source>
</evidence>
<evidence type="ECO:0000256" key="4">
    <source>
        <dbReference type="ARBA" id="ARBA00022840"/>
    </source>
</evidence>
<keyword evidence="5" id="KW-0040">ANK repeat</keyword>
<dbReference type="SUPFAM" id="SSF56112">
    <property type="entry name" value="Protein kinase-like (PK-like)"/>
    <property type="match status" value="1"/>
</dbReference>
<dbReference type="Gene3D" id="1.25.40.20">
    <property type="entry name" value="Ankyrin repeat-containing domain"/>
    <property type="match status" value="3"/>
</dbReference>
<gene>
    <name evidence="8" type="ORF">ACHHYP_17458</name>
</gene>
<dbReference type="GO" id="GO:0004674">
    <property type="term" value="F:protein serine/threonine kinase activity"/>
    <property type="evidence" value="ECO:0007669"/>
    <property type="project" value="UniProtKB-KW"/>
</dbReference>
<dbReference type="PRINTS" id="PR00109">
    <property type="entry name" value="TYRKINASE"/>
</dbReference>
<dbReference type="PANTHER" id="PTHR44329">
    <property type="entry name" value="SERINE/THREONINE-PROTEIN KINASE TNNI3K-RELATED"/>
    <property type="match status" value="1"/>
</dbReference>
<dbReference type="InterPro" id="IPR051681">
    <property type="entry name" value="Ser/Thr_Kinases-Pseudokinases"/>
</dbReference>
<proteinExistence type="inferred from homology"/>
<dbReference type="SMART" id="SM00220">
    <property type="entry name" value="S_TKc"/>
    <property type="match status" value="1"/>
</dbReference>
<evidence type="ECO:0000256" key="2">
    <source>
        <dbReference type="ARBA" id="ARBA00022527"/>
    </source>
</evidence>
<dbReference type="Pfam" id="PF07714">
    <property type="entry name" value="PK_Tyr_Ser-Thr"/>
    <property type="match status" value="1"/>
</dbReference>
<keyword evidence="2" id="KW-0418">Kinase</keyword>
<dbReference type="InterPro" id="IPR017441">
    <property type="entry name" value="Protein_kinase_ATP_BS"/>
</dbReference>
<comment type="caution">
    <text evidence="8">The sequence shown here is derived from an EMBL/GenBank/DDBJ whole genome shotgun (WGS) entry which is preliminary data.</text>
</comment>
<keyword evidence="4 6" id="KW-0067">ATP-binding</keyword>
<dbReference type="PROSITE" id="PS00108">
    <property type="entry name" value="PROTEIN_KINASE_ST"/>
    <property type="match status" value="1"/>
</dbReference>
<dbReference type="InterPro" id="IPR008271">
    <property type="entry name" value="Ser/Thr_kinase_AS"/>
</dbReference>
<dbReference type="InterPro" id="IPR036770">
    <property type="entry name" value="Ankyrin_rpt-contain_sf"/>
</dbReference>
<name>A0A1V9Y4C5_ACHHY</name>
<evidence type="ECO:0000313" key="9">
    <source>
        <dbReference type="Proteomes" id="UP000243579"/>
    </source>
</evidence>
<evidence type="ECO:0000259" key="7">
    <source>
        <dbReference type="PROSITE" id="PS50011"/>
    </source>
</evidence>
<dbReference type="PROSITE" id="PS00107">
    <property type="entry name" value="PROTEIN_KINASE_ATP"/>
    <property type="match status" value="1"/>
</dbReference>
<dbReference type="PIRSF" id="PIRSF000654">
    <property type="entry name" value="Integrin-linked_kinase"/>
    <property type="match status" value="1"/>
</dbReference>
<keyword evidence="2" id="KW-0808">Transferase</keyword>
<dbReference type="PANTHER" id="PTHR44329:SF214">
    <property type="entry name" value="PROTEIN KINASE DOMAIN-CONTAINING PROTEIN"/>
    <property type="match status" value="1"/>
</dbReference>
<evidence type="ECO:0000256" key="1">
    <source>
        <dbReference type="ARBA" id="ARBA00005843"/>
    </source>
</evidence>
<dbReference type="Proteomes" id="UP000243579">
    <property type="component" value="Unassembled WGS sequence"/>
</dbReference>
<dbReference type="Gene3D" id="1.10.510.10">
    <property type="entry name" value="Transferase(Phosphotransferase) domain 1"/>
    <property type="match status" value="1"/>
</dbReference>
<dbReference type="Pfam" id="PF12796">
    <property type="entry name" value="Ank_2"/>
    <property type="match status" value="3"/>
</dbReference>
<protein>
    <recommendedName>
        <fullName evidence="7">Protein kinase domain-containing protein</fullName>
    </recommendedName>
</protein>
<dbReference type="PRINTS" id="PR01415">
    <property type="entry name" value="ANKYRIN"/>
</dbReference>
<feature type="repeat" description="ANK" evidence="5">
    <location>
        <begin position="36"/>
        <end position="68"/>
    </location>
</feature>
<dbReference type="STRING" id="1202772.A0A1V9Y4C5"/>
<dbReference type="PROSITE" id="PS50088">
    <property type="entry name" value="ANK_REPEAT"/>
    <property type="match status" value="4"/>
</dbReference>
<dbReference type="InterPro" id="IPR001245">
    <property type="entry name" value="Ser-Thr/Tyr_kinase_cat_dom"/>
</dbReference>
<dbReference type="AlphaFoldDB" id="A0A1V9Y4C5"/>
<organism evidence="8 9">
    <name type="scientific">Achlya hypogyna</name>
    <name type="common">Oomycete</name>
    <name type="synonym">Protoachlya hypogyna</name>
    <dbReference type="NCBI Taxonomy" id="1202772"/>
    <lineage>
        <taxon>Eukaryota</taxon>
        <taxon>Sar</taxon>
        <taxon>Stramenopiles</taxon>
        <taxon>Oomycota</taxon>
        <taxon>Saprolegniomycetes</taxon>
        <taxon>Saprolegniales</taxon>
        <taxon>Achlyaceae</taxon>
        <taxon>Achlya</taxon>
    </lineage>
</organism>
<reference evidence="8 9" key="1">
    <citation type="journal article" date="2014" name="Genome Biol. Evol.">
        <title>The secreted proteins of Achlya hypogyna and Thraustotheca clavata identify the ancestral oomycete secretome and reveal gene acquisitions by horizontal gene transfer.</title>
        <authorList>
            <person name="Misner I."/>
            <person name="Blouin N."/>
            <person name="Leonard G."/>
            <person name="Richards T.A."/>
            <person name="Lane C.E."/>
        </authorList>
    </citation>
    <scope>NUCLEOTIDE SEQUENCE [LARGE SCALE GENOMIC DNA]</scope>
    <source>
        <strain evidence="8 9">ATCC 48635</strain>
    </source>
</reference>
<dbReference type="EMBL" id="JNBR01002931">
    <property type="protein sequence ID" value="OQR80569.1"/>
    <property type="molecule type" value="Genomic_DNA"/>
</dbReference>
<comment type="similarity">
    <text evidence="1">Belongs to the protein kinase superfamily. TKL Ser/Thr protein kinase family.</text>
</comment>
<evidence type="ECO:0000256" key="5">
    <source>
        <dbReference type="PROSITE-ProRule" id="PRU00023"/>
    </source>
</evidence>
<feature type="repeat" description="ANK" evidence="5">
    <location>
        <begin position="70"/>
        <end position="102"/>
    </location>
</feature>
<keyword evidence="9" id="KW-1185">Reference proteome</keyword>
<evidence type="ECO:0000256" key="3">
    <source>
        <dbReference type="ARBA" id="ARBA00022741"/>
    </source>
</evidence>
<dbReference type="InterPro" id="IPR000719">
    <property type="entry name" value="Prot_kinase_dom"/>
</dbReference>
<keyword evidence="2" id="KW-0723">Serine/threonine-protein kinase</keyword>